<protein>
    <submittedName>
        <fullName evidence="1">Putative secreted protein salivary gland overexpressed</fullName>
    </submittedName>
</protein>
<dbReference type="EMBL" id="GHWJ01009807">
    <property type="protein sequence ID" value="NOV42544.1"/>
    <property type="molecule type" value="Transcribed_RNA"/>
</dbReference>
<accession>A0A6M2D9R2</accession>
<proteinExistence type="predicted"/>
<reference evidence="1" key="1">
    <citation type="submission" date="2019-09" db="EMBL/GenBank/DDBJ databases">
        <title>Organ-specific transcriptomic study of the physiology of the cattle tick, Rhipicephalus microplus.</title>
        <authorList>
            <person name="Tirloni L."/>
            <person name="Braz G."/>
            <person name="Gandara A.C.P."/>
            <person name="Sabadin G.A."/>
            <person name="da Silva R.M."/>
            <person name="Guizzo M.G."/>
            <person name="Machado J.A."/>
            <person name="Costa E.P."/>
            <person name="Gomes H.F."/>
            <person name="Moraes J."/>
            <person name="Mota M.B.S."/>
            <person name="Mesquita R.D."/>
            <person name="Alvarenga P.H."/>
            <person name="Alves F."/>
            <person name="Seixas A."/>
            <person name="da Fonseca R.N."/>
            <person name="Fogaca A."/>
            <person name="Logullo C."/>
            <person name="Tanaka A."/>
            <person name="Daffre S."/>
            <person name="Termignoni C."/>
            <person name="Vaz I.S.Jr."/>
            <person name="Oliveira P.L."/>
            <person name="Ribeiro J.M."/>
        </authorList>
    </citation>
    <scope>NUCLEOTIDE SEQUENCE</scope>
    <source>
        <strain evidence="1">Porto Alegre</strain>
    </source>
</reference>
<name>A0A6M2D9R2_RHIMP</name>
<organism evidence="1">
    <name type="scientific">Rhipicephalus microplus</name>
    <name type="common">Cattle tick</name>
    <name type="synonym">Boophilus microplus</name>
    <dbReference type="NCBI Taxonomy" id="6941"/>
    <lineage>
        <taxon>Eukaryota</taxon>
        <taxon>Metazoa</taxon>
        <taxon>Ecdysozoa</taxon>
        <taxon>Arthropoda</taxon>
        <taxon>Chelicerata</taxon>
        <taxon>Arachnida</taxon>
        <taxon>Acari</taxon>
        <taxon>Parasitiformes</taxon>
        <taxon>Ixodida</taxon>
        <taxon>Ixodoidea</taxon>
        <taxon>Ixodidae</taxon>
        <taxon>Rhipicephalinae</taxon>
        <taxon>Rhipicephalus</taxon>
        <taxon>Boophilus</taxon>
    </lineage>
</organism>
<evidence type="ECO:0000313" key="1">
    <source>
        <dbReference type="EMBL" id="NOV42544.1"/>
    </source>
</evidence>
<dbReference type="AlphaFoldDB" id="A0A6M2D9R2"/>
<sequence>MWRVVSVISLIVDYLQTKPTTFKTPTFYITDELNSSLAMCLCYFAVSIFCTLKTEGARHVDESLPSQRRKRASFFCSSFGSRNNAVLEQIRSSKKGVLEQLWSTKRCVLEHQNLVLEQFLSHKLLIRIFCFLVNRKKIGGFD</sequence>